<organism evidence="1 2">
    <name type="scientific">Sphingobium cloacae</name>
    <dbReference type="NCBI Taxonomy" id="120107"/>
    <lineage>
        <taxon>Bacteria</taxon>
        <taxon>Pseudomonadati</taxon>
        <taxon>Pseudomonadota</taxon>
        <taxon>Alphaproteobacteria</taxon>
        <taxon>Sphingomonadales</taxon>
        <taxon>Sphingomonadaceae</taxon>
        <taxon>Sphingobium</taxon>
    </lineage>
</organism>
<accession>A0A1E1F4Z5</accession>
<reference evidence="1 2" key="1">
    <citation type="submission" date="2016-10" db="EMBL/GenBank/DDBJ databases">
        <title>Complete Genome Sequence of the Nonylphenol-Degrading Bacterium Sphingobium cloacae JCM 10874T.</title>
        <authorList>
            <person name="Ootsuka M."/>
            <person name="Nishizawa T."/>
            <person name="Ohta H."/>
        </authorList>
    </citation>
    <scope>NUCLEOTIDE SEQUENCE [LARGE SCALE GENOMIC DNA]</scope>
    <source>
        <strain evidence="1 2">JCM 10874</strain>
    </source>
</reference>
<keyword evidence="2" id="KW-1185">Reference proteome</keyword>
<evidence type="ECO:0000313" key="2">
    <source>
        <dbReference type="Proteomes" id="UP000218272"/>
    </source>
</evidence>
<proteinExistence type="predicted"/>
<dbReference type="KEGG" id="sclo:SCLO_1025540"/>
<dbReference type="EMBL" id="AP017655">
    <property type="protein sequence ID" value="BAV65594.1"/>
    <property type="molecule type" value="Genomic_DNA"/>
</dbReference>
<evidence type="ECO:0000313" key="1">
    <source>
        <dbReference type="EMBL" id="BAV65594.1"/>
    </source>
</evidence>
<protein>
    <submittedName>
        <fullName evidence="1">Uncharacterized protein</fullName>
    </submittedName>
</protein>
<dbReference type="Proteomes" id="UP000218272">
    <property type="component" value="Chromosome SCLO_1"/>
</dbReference>
<name>A0A1E1F4Z5_9SPHN</name>
<gene>
    <name evidence="1" type="ORF">SCLO_1025540</name>
</gene>
<dbReference type="AlphaFoldDB" id="A0A1E1F4Z5"/>
<sequence length="109" mass="11408">MSITGRANCEIGHLPVMASVLAIASVSRDPKTLTDVAAVPGGFLKEIAAAFAKVKPGSGDGCCQRSLASTLADPKRLEAEIDIHRHPRLEIPAGMPIGDAGWFDDVLSE</sequence>